<gene>
    <name evidence="1" type="ORF">CLNEO_02930</name>
    <name evidence="2" type="ORF">CLNEO_04220</name>
</gene>
<reference evidence="2 3" key="1">
    <citation type="submission" date="2016-01" db="EMBL/GenBank/DDBJ databases">
        <title>Genome sequence of Clostridium neopropionicum X4, DSM-3847.</title>
        <authorList>
            <person name="Poehlein A."/>
            <person name="Beck M.H."/>
            <person name="Bengelsdorf F.R."/>
            <person name="Daniel R."/>
            <person name="Duerre P."/>
        </authorList>
    </citation>
    <scope>NUCLEOTIDE SEQUENCE [LARGE SCALE GENOMIC DNA]</scope>
    <source>
        <strain evidence="2 3">DSM-3847</strain>
    </source>
</reference>
<keyword evidence="3" id="KW-1185">Reference proteome</keyword>
<organism evidence="2 3">
    <name type="scientific">Anaerotignum neopropionicum</name>
    <dbReference type="NCBI Taxonomy" id="36847"/>
    <lineage>
        <taxon>Bacteria</taxon>
        <taxon>Bacillati</taxon>
        <taxon>Bacillota</taxon>
        <taxon>Clostridia</taxon>
        <taxon>Lachnospirales</taxon>
        <taxon>Anaerotignaceae</taxon>
        <taxon>Anaerotignum</taxon>
    </lineage>
</organism>
<dbReference type="Proteomes" id="UP000070539">
    <property type="component" value="Unassembled WGS sequence"/>
</dbReference>
<evidence type="ECO:0000313" key="2">
    <source>
        <dbReference type="EMBL" id="KXL54317.1"/>
    </source>
</evidence>
<dbReference type="AlphaFoldDB" id="A0A136WIL1"/>
<dbReference type="EMBL" id="LRVM01000001">
    <property type="protein sequence ID" value="KXL54192.1"/>
    <property type="molecule type" value="Genomic_DNA"/>
</dbReference>
<accession>A0A136WIL1</accession>
<dbReference type="STRING" id="36847.CLNEO_02930"/>
<proteinExistence type="predicted"/>
<evidence type="ECO:0000313" key="3">
    <source>
        <dbReference type="Proteomes" id="UP000070539"/>
    </source>
</evidence>
<evidence type="ECO:0000313" key="1">
    <source>
        <dbReference type="EMBL" id="KXL54192.1"/>
    </source>
</evidence>
<dbReference type="EMBL" id="LRVM01000001">
    <property type="protein sequence ID" value="KXL54317.1"/>
    <property type="molecule type" value="Genomic_DNA"/>
</dbReference>
<protein>
    <submittedName>
        <fullName evidence="2">Uncharacterized protein</fullName>
    </submittedName>
</protein>
<comment type="caution">
    <text evidence="2">The sequence shown here is derived from an EMBL/GenBank/DDBJ whole genome shotgun (WGS) entry which is preliminary data.</text>
</comment>
<name>A0A136WIL1_9FIRM</name>
<sequence length="32" mass="3787">MISVDNVEVIHLEIIQHKVHNTRSLNFNEILM</sequence>